<proteinExistence type="predicted"/>
<dbReference type="VEuPathDB" id="VectorBase:RSAN_032952"/>
<sequence length="205" mass="23275">MDEDIIRVATHTDQATGRVKTVPLAHVRLRPDAVPSKLPNCPSYMSRKTARREDPDSKRARIENAALQKAIAESNEAFIRAREEDKVNSLSELANHLRSQGMKFWDVIERNERLLLIHIVDDEAPLTCKFKEVAHIVPVHRVEAEFLQKTLKEVVCGLEKIGYRVMCVVRDNSVNRKAMSSSNHLLVTELCTNIHQTLQGRCSSL</sequence>
<name>A0A9D4YS15_RHISA</name>
<evidence type="ECO:0000313" key="3">
    <source>
        <dbReference type="Proteomes" id="UP000821837"/>
    </source>
</evidence>
<protein>
    <submittedName>
        <fullName evidence="2">Uncharacterized protein</fullName>
    </submittedName>
</protein>
<organism evidence="2 3">
    <name type="scientific">Rhipicephalus sanguineus</name>
    <name type="common">Brown dog tick</name>
    <name type="synonym">Ixodes sanguineus</name>
    <dbReference type="NCBI Taxonomy" id="34632"/>
    <lineage>
        <taxon>Eukaryota</taxon>
        <taxon>Metazoa</taxon>
        <taxon>Ecdysozoa</taxon>
        <taxon>Arthropoda</taxon>
        <taxon>Chelicerata</taxon>
        <taxon>Arachnida</taxon>
        <taxon>Acari</taxon>
        <taxon>Parasitiformes</taxon>
        <taxon>Ixodida</taxon>
        <taxon>Ixodoidea</taxon>
        <taxon>Ixodidae</taxon>
        <taxon>Rhipicephalinae</taxon>
        <taxon>Rhipicephalus</taxon>
        <taxon>Rhipicephalus</taxon>
    </lineage>
</organism>
<dbReference type="Proteomes" id="UP000821837">
    <property type="component" value="Unassembled WGS sequence"/>
</dbReference>
<evidence type="ECO:0000313" key="2">
    <source>
        <dbReference type="EMBL" id="KAH7987057.1"/>
    </source>
</evidence>
<reference evidence="2" key="2">
    <citation type="submission" date="2021-09" db="EMBL/GenBank/DDBJ databases">
        <authorList>
            <person name="Jia N."/>
            <person name="Wang J."/>
            <person name="Shi W."/>
            <person name="Du L."/>
            <person name="Sun Y."/>
            <person name="Zhan W."/>
            <person name="Jiang J."/>
            <person name="Wang Q."/>
            <person name="Zhang B."/>
            <person name="Ji P."/>
            <person name="Sakyi L.B."/>
            <person name="Cui X."/>
            <person name="Yuan T."/>
            <person name="Jiang B."/>
            <person name="Yang W."/>
            <person name="Lam T.T.-Y."/>
            <person name="Chang Q."/>
            <person name="Ding S."/>
            <person name="Wang X."/>
            <person name="Zhu J."/>
            <person name="Ruan X."/>
            <person name="Zhao L."/>
            <person name="Wei J."/>
            <person name="Que T."/>
            <person name="Du C."/>
            <person name="Cheng J."/>
            <person name="Dai P."/>
            <person name="Han X."/>
            <person name="Huang E."/>
            <person name="Gao Y."/>
            <person name="Liu J."/>
            <person name="Shao H."/>
            <person name="Ye R."/>
            <person name="Li L."/>
            <person name="Wei W."/>
            <person name="Wang X."/>
            <person name="Wang C."/>
            <person name="Huo Q."/>
            <person name="Li W."/>
            <person name="Guo W."/>
            <person name="Chen H."/>
            <person name="Chen S."/>
            <person name="Zhou L."/>
            <person name="Zhou L."/>
            <person name="Ni X."/>
            <person name="Tian J."/>
            <person name="Zhou Y."/>
            <person name="Sheng Y."/>
            <person name="Liu T."/>
            <person name="Pan Y."/>
            <person name="Xia L."/>
            <person name="Li J."/>
            <person name="Zhao F."/>
            <person name="Cao W."/>
        </authorList>
    </citation>
    <scope>NUCLEOTIDE SEQUENCE</scope>
    <source>
        <strain evidence="2">Rsan-2018</strain>
        <tissue evidence="2">Larvae</tissue>
    </source>
</reference>
<dbReference type="AlphaFoldDB" id="A0A9D4YS15"/>
<dbReference type="VEuPathDB" id="VectorBase:RSAN_042781"/>
<comment type="caution">
    <text evidence="2">The sequence shown here is derived from an EMBL/GenBank/DDBJ whole genome shotgun (WGS) entry which is preliminary data.</text>
</comment>
<evidence type="ECO:0000256" key="1">
    <source>
        <dbReference type="SAM" id="MobiDB-lite"/>
    </source>
</evidence>
<accession>A0A9D4YS15</accession>
<dbReference type="EMBL" id="JABSTV010000156">
    <property type="protein sequence ID" value="KAH7987057.1"/>
    <property type="molecule type" value="Genomic_DNA"/>
</dbReference>
<keyword evidence="3" id="KW-1185">Reference proteome</keyword>
<gene>
    <name evidence="2" type="ORF">HPB52_024547</name>
</gene>
<reference evidence="2" key="1">
    <citation type="journal article" date="2020" name="Cell">
        <title>Large-Scale Comparative Analyses of Tick Genomes Elucidate Their Genetic Diversity and Vector Capacities.</title>
        <authorList>
            <consortium name="Tick Genome and Microbiome Consortium (TIGMIC)"/>
            <person name="Jia N."/>
            <person name="Wang J."/>
            <person name="Shi W."/>
            <person name="Du L."/>
            <person name="Sun Y."/>
            <person name="Zhan W."/>
            <person name="Jiang J.F."/>
            <person name="Wang Q."/>
            <person name="Zhang B."/>
            <person name="Ji P."/>
            <person name="Bell-Sakyi L."/>
            <person name="Cui X.M."/>
            <person name="Yuan T.T."/>
            <person name="Jiang B.G."/>
            <person name="Yang W.F."/>
            <person name="Lam T.T."/>
            <person name="Chang Q.C."/>
            <person name="Ding S.J."/>
            <person name="Wang X.J."/>
            <person name="Zhu J.G."/>
            <person name="Ruan X.D."/>
            <person name="Zhao L."/>
            <person name="Wei J.T."/>
            <person name="Ye R.Z."/>
            <person name="Que T.C."/>
            <person name="Du C.H."/>
            <person name="Zhou Y.H."/>
            <person name="Cheng J.X."/>
            <person name="Dai P.F."/>
            <person name="Guo W.B."/>
            <person name="Han X.H."/>
            <person name="Huang E.J."/>
            <person name="Li L.F."/>
            <person name="Wei W."/>
            <person name="Gao Y.C."/>
            <person name="Liu J.Z."/>
            <person name="Shao H.Z."/>
            <person name="Wang X."/>
            <person name="Wang C.C."/>
            <person name="Yang T.C."/>
            <person name="Huo Q.B."/>
            <person name="Li W."/>
            <person name="Chen H.Y."/>
            <person name="Chen S.E."/>
            <person name="Zhou L.G."/>
            <person name="Ni X.B."/>
            <person name="Tian J.H."/>
            <person name="Sheng Y."/>
            <person name="Liu T."/>
            <person name="Pan Y.S."/>
            <person name="Xia L.Y."/>
            <person name="Li J."/>
            <person name="Zhao F."/>
            <person name="Cao W.C."/>
        </authorList>
    </citation>
    <scope>NUCLEOTIDE SEQUENCE</scope>
    <source>
        <strain evidence="2">Rsan-2018</strain>
    </source>
</reference>
<feature type="region of interest" description="Disordered" evidence="1">
    <location>
        <begin position="38"/>
        <end position="58"/>
    </location>
</feature>